<accession>A0A1G8QBD8</accession>
<dbReference type="InterPro" id="IPR005625">
    <property type="entry name" value="PepSY-ass_TM"/>
</dbReference>
<feature type="transmembrane region" description="Helical" evidence="1">
    <location>
        <begin position="207"/>
        <end position="227"/>
    </location>
</feature>
<organism evidence="2 3">
    <name type="scientific">Ferrimonas sediminum</name>
    <dbReference type="NCBI Taxonomy" id="718193"/>
    <lineage>
        <taxon>Bacteria</taxon>
        <taxon>Pseudomonadati</taxon>
        <taxon>Pseudomonadota</taxon>
        <taxon>Gammaproteobacteria</taxon>
        <taxon>Alteromonadales</taxon>
        <taxon>Ferrimonadaceae</taxon>
        <taxon>Ferrimonas</taxon>
    </lineage>
</organism>
<dbReference type="OrthoDB" id="9204737at2"/>
<evidence type="ECO:0000313" key="2">
    <source>
        <dbReference type="EMBL" id="SDJ01873.1"/>
    </source>
</evidence>
<evidence type="ECO:0000313" key="3">
    <source>
        <dbReference type="Proteomes" id="UP000199527"/>
    </source>
</evidence>
<dbReference type="Pfam" id="PF03929">
    <property type="entry name" value="PepSY_TM"/>
    <property type="match status" value="1"/>
</dbReference>
<name>A0A1G8QBD8_9GAMM</name>
<keyword evidence="1" id="KW-1133">Transmembrane helix</keyword>
<keyword evidence="3" id="KW-1185">Reference proteome</keyword>
<proteinExistence type="predicted"/>
<dbReference type="AlphaFoldDB" id="A0A1G8QBD8"/>
<dbReference type="EMBL" id="FNEM01000004">
    <property type="protein sequence ID" value="SDJ01873.1"/>
    <property type="molecule type" value="Genomic_DNA"/>
</dbReference>
<dbReference type="RefSeq" id="WP_090364113.1">
    <property type="nucleotide sequence ID" value="NZ_FNEM01000004.1"/>
</dbReference>
<evidence type="ECO:0000256" key="1">
    <source>
        <dbReference type="SAM" id="Phobius"/>
    </source>
</evidence>
<reference evidence="3" key="1">
    <citation type="submission" date="2016-10" db="EMBL/GenBank/DDBJ databases">
        <authorList>
            <person name="Varghese N."/>
            <person name="Submissions S."/>
        </authorList>
    </citation>
    <scope>NUCLEOTIDE SEQUENCE [LARGE SCALE GENOMIC DNA]</scope>
    <source>
        <strain evidence="3">DSM 23317</strain>
    </source>
</reference>
<gene>
    <name evidence="2" type="ORF">SAMN04488540_104241</name>
</gene>
<sequence length="231" mass="25008">MKIRTLTRWHSKIGILVCAWILLLATTGLMLQHSHRLGLDKPVLTESLWYAVADLPVPTVQGVVEHQLYQVDNLLVTAQGKIGVLDGDLSGVLAGAESLLASDQSQLWLLTLEGELVDTIPLSGRRLAGVSAEGLPLLSDHSGALWQLDWWLEQPPEVSELTVMTPAATASEARLPEGLDVEGIGVSVERLLLSLHSGRIFGAVGEWLMTIVALMAIAIACTGFVIWGRRR</sequence>
<keyword evidence="1" id="KW-0812">Transmembrane</keyword>
<protein>
    <submittedName>
        <fullName evidence="2">PepSY-associated TM region</fullName>
    </submittedName>
</protein>
<keyword evidence="1" id="KW-0472">Membrane</keyword>
<dbReference type="Proteomes" id="UP000199527">
    <property type="component" value="Unassembled WGS sequence"/>
</dbReference>